<reference evidence="1 2" key="1">
    <citation type="submission" date="2020-08" db="EMBL/GenBank/DDBJ databases">
        <title>Genome public.</title>
        <authorList>
            <person name="Liu C."/>
            <person name="Sun Q."/>
        </authorList>
    </citation>
    <scope>NUCLEOTIDE SEQUENCE [LARGE SCALE GENOMIC DNA]</scope>
    <source>
        <strain evidence="1 2">M27</strain>
    </source>
</reference>
<protein>
    <submittedName>
        <fullName evidence="1">Right-handed parallel beta-helix repeat-containing protein</fullName>
    </submittedName>
</protein>
<gene>
    <name evidence="1" type="ORF">H8S67_05625</name>
</gene>
<proteinExistence type="predicted"/>
<dbReference type="Proteomes" id="UP000600600">
    <property type="component" value="Unassembled WGS sequence"/>
</dbReference>
<dbReference type="InterPro" id="IPR011050">
    <property type="entry name" value="Pectin_lyase_fold/virulence"/>
</dbReference>
<dbReference type="RefSeq" id="WP_186966734.1">
    <property type="nucleotide sequence ID" value="NZ_JACOOE010000002.1"/>
</dbReference>
<name>A0ABR7C8L5_9BACE</name>
<dbReference type="SUPFAM" id="SSF51126">
    <property type="entry name" value="Pectin lyase-like"/>
    <property type="match status" value="1"/>
</dbReference>
<sequence length="658" mass="73392">MKQYILYIGCVIVLFLFSTSAILWDEEAESCIVYPTFESCSYYVPCDKETECRVHYRKSGEIHWNEAFVPYYDKGLQEFRGSLVRLSEDTSYEIQVRLFRDGKNTRTIVKSFTTWTSTPVIAKTIPVSQFKTESDGTLSIVGLKGTSDGWIKIVGDVPVHGGITKEAALILDDCQYLIFEKLLVSGGFRHGIKTNAKVENVRFVNCEVTQWGRESIRQNQDGHYLDRNGKMINNDGGITVYRSKNVVIERCYVHDPIGYTNPWNGFIELGELAGQKYTFAHPQGPNAVYVMQAGGGLVLRYNDFIGSQTHRYNDPVEGWENRSEIGGLAKDADVYGNVLAFGQDDAIEMDGGQCNVRIFDNRMEQTYCGISTAPNRKGPSYIFNNVIWNQGNSMGLVGNAIKNGGGDTFTQGMQYLINNTIIHAGGGMAGVGYGKDSNRELFNAYLRNNIIYSLIAVNNPARKGYNIYDPHRNPLCDFDYDYLGNICEPRQKGEIVAVEGSEKNAVYGAPAFVDLEQGLLTLRKKDKGIDKGMKIPNFTDGYKGKAPDLGAFEYGSPEVIFPRRPVDMVADKYLIRLSGKKSAKITVKIGKMVSTGFCIRMSDDMKPWLKVTPSMGNINSGDTVTLTLEVVGDVKYTKNGMVLFRLDDGFSIPITIME</sequence>
<evidence type="ECO:0000313" key="2">
    <source>
        <dbReference type="Proteomes" id="UP000600600"/>
    </source>
</evidence>
<dbReference type="EMBL" id="JACOOE010000002">
    <property type="protein sequence ID" value="MBC5604148.1"/>
    <property type="molecule type" value="Genomic_DNA"/>
</dbReference>
<keyword evidence="2" id="KW-1185">Reference proteome</keyword>
<organism evidence="1 2">
    <name type="scientific">Bacteroides difficilis</name>
    <dbReference type="NCBI Taxonomy" id="2763021"/>
    <lineage>
        <taxon>Bacteria</taxon>
        <taxon>Pseudomonadati</taxon>
        <taxon>Bacteroidota</taxon>
        <taxon>Bacteroidia</taxon>
        <taxon>Bacteroidales</taxon>
        <taxon>Bacteroidaceae</taxon>
        <taxon>Bacteroides</taxon>
    </lineage>
</organism>
<evidence type="ECO:0000313" key="1">
    <source>
        <dbReference type="EMBL" id="MBC5604148.1"/>
    </source>
</evidence>
<accession>A0ABR7C8L5</accession>
<comment type="caution">
    <text evidence="1">The sequence shown here is derived from an EMBL/GenBank/DDBJ whole genome shotgun (WGS) entry which is preliminary data.</text>
</comment>